<keyword evidence="2" id="KW-1133">Transmembrane helix</keyword>
<evidence type="ECO:0000313" key="3">
    <source>
        <dbReference type="EMBL" id="KIM23443.1"/>
    </source>
</evidence>
<dbReference type="Proteomes" id="UP000054097">
    <property type="component" value="Unassembled WGS sequence"/>
</dbReference>
<accession>A0A0C2WAH4</accession>
<evidence type="ECO:0000256" key="2">
    <source>
        <dbReference type="SAM" id="Phobius"/>
    </source>
</evidence>
<feature type="compositionally biased region" description="Polar residues" evidence="1">
    <location>
        <begin position="108"/>
        <end position="152"/>
    </location>
</feature>
<name>A0A0C2WAH4_SERVB</name>
<dbReference type="HOGENOM" id="CLU_1361153_0_0_1"/>
<keyword evidence="4" id="KW-1185">Reference proteome</keyword>
<reference evidence="3 4" key="1">
    <citation type="submission" date="2014-04" db="EMBL/GenBank/DDBJ databases">
        <authorList>
            <consortium name="DOE Joint Genome Institute"/>
            <person name="Kuo A."/>
            <person name="Zuccaro A."/>
            <person name="Kohler A."/>
            <person name="Nagy L.G."/>
            <person name="Floudas D."/>
            <person name="Copeland A."/>
            <person name="Barry K.W."/>
            <person name="Cichocki N."/>
            <person name="Veneault-Fourrey C."/>
            <person name="LaButti K."/>
            <person name="Lindquist E.A."/>
            <person name="Lipzen A."/>
            <person name="Lundell T."/>
            <person name="Morin E."/>
            <person name="Murat C."/>
            <person name="Sun H."/>
            <person name="Tunlid A."/>
            <person name="Henrissat B."/>
            <person name="Grigoriev I.V."/>
            <person name="Hibbett D.S."/>
            <person name="Martin F."/>
            <person name="Nordberg H.P."/>
            <person name="Cantor M.N."/>
            <person name="Hua S.X."/>
        </authorList>
    </citation>
    <scope>NUCLEOTIDE SEQUENCE [LARGE SCALE GENOMIC DNA]</scope>
    <source>
        <strain evidence="3 4">MAFF 305830</strain>
    </source>
</reference>
<proteinExistence type="predicted"/>
<organism evidence="3 4">
    <name type="scientific">Serendipita vermifera MAFF 305830</name>
    <dbReference type="NCBI Taxonomy" id="933852"/>
    <lineage>
        <taxon>Eukaryota</taxon>
        <taxon>Fungi</taxon>
        <taxon>Dikarya</taxon>
        <taxon>Basidiomycota</taxon>
        <taxon>Agaricomycotina</taxon>
        <taxon>Agaricomycetes</taxon>
        <taxon>Sebacinales</taxon>
        <taxon>Serendipitaceae</taxon>
        <taxon>Serendipita</taxon>
    </lineage>
</organism>
<feature type="region of interest" description="Disordered" evidence="1">
    <location>
        <begin position="98"/>
        <end position="172"/>
    </location>
</feature>
<gene>
    <name evidence="3" type="ORF">M408DRAFT_320995</name>
</gene>
<feature type="transmembrane region" description="Helical" evidence="2">
    <location>
        <begin position="31"/>
        <end position="54"/>
    </location>
</feature>
<sequence length="201" mass="20999">MARTNSDVTSYHSFASCPSIKLTIIPIAGRFSFFTMLFFTVQTILLSIAAASFARPITGSIDLFSSNPAVESPPESFAGDSSFGGSVIPITVAPPTLPSGGSSFGGSNPTADSPPVSFTDSAESSTPVETFFPSPTDTESSLPDSNNVAQTETEQDAGNFHMSGESTSDQDLKATKVYRAWVSAVLENGDNSDGRGGIIEY</sequence>
<reference evidence="4" key="2">
    <citation type="submission" date="2015-01" db="EMBL/GenBank/DDBJ databases">
        <title>Evolutionary Origins and Diversification of the Mycorrhizal Mutualists.</title>
        <authorList>
            <consortium name="DOE Joint Genome Institute"/>
            <consortium name="Mycorrhizal Genomics Consortium"/>
            <person name="Kohler A."/>
            <person name="Kuo A."/>
            <person name="Nagy L.G."/>
            <person name="Floudas D."/>
            <person name="Copeland A."/>
            <person name="Barry K.W."/>
            <person name="Cichocki N."/>
            <person name="Veneault-Fourrey C."/>
            <person name="LaButti K."/>
            <person name="Lindquist E.A."/>
            <person name="Lipzen A."/>
            <person name="Lundell T."/>
            <person name="Morin E."/>
            <person name="Murat C."/>
            <person name="Riley R."/>
            <person name="Ohm R."/>
            <person name="Sun H."/>
            <person name="Tunlid A."/>
            <person name="Henrissat B."/>
            <person name="Grigoriev I.V."/>
            <person name="Hibbett D.S."/>
            <person name="Martin F."/>
        </authorList>
    </citation>
    <scope>NUCLEOTIDE SEQUENCE [LARGE SCALE GENOMIC DNA]</scope>
    <source>
        <strain evidence="4">MAFF 305830</strain>
    </source>
</reference>
<evidence type="ECO:0000256" key="1">
    <source>
        <dbReference type="SAM" id="MobiDB-lite"/>
    </source>
</evidence>
<evidence type="ECO:0000313" key="4">
    <source>
        <dbReference type="Proteomes" id="UP000054097"/>
    </source>
</evidence>
<dbReference type="EMBL" id="KN824337">
    <property type="protein sequence ID" value="KIM23443.1"/>
    <property type="molecule type" value="Genomic_DNA"/>
</dbReference>
<keyword evidence="2" id="KW-0472">Membrane</keyword>
<dbReference type="AlphaFoldDB" id="A0A0C2WAH4"/>
<keyword evidence="2" id="KW-0812">Transmembrane</keyword>
<protein>
    <submittedName>
        <fullName evidence="3">Uncharacterized protein</fullName>
    </submittedName>
</protein>